<feature type="compositionally biased region" description="Polar residues" evidence="1">
    <location>
        <begin position="351"/>
        <end position="363"/>
    </location>
</feature>
<evidence type="ECO:0000256" key="2">
    <source>
        <dbReference type="SAM" id="Phobius"/>
    </source>
</evidence>
<evidence type="ECO:0000313" key="3">
    <source>
        <dbReference type="EMBL" id="KAJ7718201.1"/>
    </source>
</evidence>
<feature type="transmembrane region" description="Helical" evidence="2">
    <location>
        <begin position="26"/>
        <end position="46"/>
    </location>
</feature>
<gene>
    <name evidence="3" type="ORF">DFH07DRAFT_784989</name>
</gene>
<keyword evidence="2" id="KW-0812">Transmembrane</keyword>
<feature type="transmembrane region" description="Helical" evidence="2">
    <location>
        <begin position="215"/>
        <end position="237"/>
    </location>
</feature>
<feature type="transmembrane region" description="Helical" evidence="2">
    <location>
        <begin position="133"/>
        <end position="161"/>
    </location>
</feature>
<keyword evidence="4" id="KW-1185">Reference proteome</keyword>
<feature type="transmembrane region" description="Helical" evidence="2">
    <location>
        <begin position="58"/>
        <end position="81"/>
    </location>
</feature>
<feature type="region of interest" description="Disordered" evidence="1">
    <location>
        <begin position="340"/>
        <end position="363"/>
    </location>
</feature>
<sequence length="363" mass="40249">MGSPFATQEDPESLWYEQSNYVSTHLAAMGYGVHIVVFATVTYYTLLMRGRTASRMRIFWLIFNTLIFSMGTINLACSIAYNENAWVNDREYPGGPFNYLIGEQSISFMTLGNVASILASFMSDGLLLYRAGVLWNFAWYIVVPPALFFIACIILSVMTVIQLALPTAPLPPLSLAVWIVLMILPIWLTVLIAGRILYHRRTMVDVLGPEYAKNYAGIAAIVVESALPFTIISAILLGLFGDQNIAQNLFVPLMVQVECIAPELIILRVVLGRSWTKGTMSGDGIKHSALQFASPHKRDPKSEFDEATLDAALRTRSTRSETTDAHHQNRTSMVILNHGQHGDEEKKDDNPSGSSVNVVCNRV</sequence>
<accession>A0AAD7HDE8</accession>
<dbReference type="AlphaFoldDB" id="A0AAD7HDE8"/>
<evidence type="ECO:0000313" key="4">
    <source>
        <dbReference type="Proteomes" id="UP001215280"/>
    </source>
</evidence>
<protein>
    <submittedName>
        <fullName evidence="3">Uncharacterized protein</fullName>
    </submittedName>
</protein>
<dbReference type="Proteomes" id="UP001215280">
    <property type="component" value="Unassembled WGS sequence"/>
</dbReference>
<keyword evidence="2" id="KW-0472">Membrane</keyword>
<comment type="caution">
    <text evidence="3">The sequence shown here is derived from an EMBL/GenBank/DDBJ whole genome shotgun (WGS) entry which is preliminary data.</text>
</comment>
<keyword evidence="2" id="KW-1133">Transmembrane helix</keyword>
<name>A0AAD7HDE8_9AGAR</name>
<feature type="transmembrane region" description="Helical" evidence="2">
    <location>
        <begin position="249"/>
        <end position="271"/>
    </location>
</feature>
<feature type="transmembrane region" description="Helical" evidence="2">
    <location>
        <begin position="101"/>
        <end position="121"/>
    </location>
</feature>
<proteinExistence type="predicted"/>
<reference evidence="3" key="1">
    <citation type="submission" date="2023-03" db="EMBL/GenBank/DDBJ databases">
        <title>Massive genome expansion in bonnet fungi (Mycena s.s.) driven by repeated elements and novel gene families across ecological guilds.</title>
        <authorList>
            <consortium name="Lawrence Berkeley National Laboratory"/>
            <person name="Harder C.B."/>
            <person name="Miyauchi S."/>
            <person name="Viragh M."/>
            <person name="Kuo A."/>
            <person name="Thoen E."/>
            <person name="Andreopoulos B."/>
            <person name="Lu D."/>
            <person name="Skrede I."/>
            <person name="Drula E."/>
            <person name="Henrissat B."/>
            <person name="Morin E."/>
            <person name="Kohler A."/>
            <person name="Barry K."/>
            <person name="LaButti K."/>
            <person name="Morin E."/>
            <person name="Salamov A."/>
            <person name="Lipzen A."/>
            <person name="Mereny Z."/>
            <person name="Hegedus B."/>
            <person name="Baldrian P."/>
            <person name="Stursova M."/>
            <person name="Weitz H."/>
            <person name="Taylor A."/>
            <person name="Grigoriev I.V."/>
            <person name="Nagy L.G."/>
            <person name="Martin F."/>
            <person name="Kauserud H."/>
        </authorList>
    </citation>
    <scope>NUCLEOTIDE SEQUENCE</scope>
    <source>
        <strain evidence="3">CBHHK188m</strain>
    </source>
</reference>
<feature type="compositionally biased region" description="Basic and acidic residues" evidence="1">
    <location>
        <begin position="340"/>
        <end position="350"/>
    </location>
</feature>
<organism evidence="3 4">
    <name type="scientific">Mycena maculata</name>
    <dbReference type="NCBI Taxonomy" id="230809"/>
    <lineage>
        <taxon>Eukaryota</taxon>
        <taxon>Fungi</taxon>
        <taxon>Dikarya</taxon>
        <taxon>Basidiomycota</taxon>
        <taxon>Agaricomycotina</taxon>
        <taxon>Agaricomycetes</taxon>
        <taxon>Agaricomycetidae</taxon>
        <taxon>Agaricales</taxon>
        <taxon>Marasmiineae</taxon>
        <taxon>Mycenaceae</taxon>
        <taxon>Mycena</taxon>
    </lineage>
</organism>
<dbReference type="EMBL" id="JARJLG010000309">
    <property type="protein sequence ID" value="KAJ7718201.1"/>
    <property type="molecule type" value="Genomic_DNA"/>
</dbReference>
<evidence type="ECO:0000256" key="1">
    <source>
        <dbReference type="SAM" id="MobiDB-lite"/>
    </source>
</evidence>
<feature type="transmembrane region" description="Helical" evidence="2">
    <location>
        <begin position="173"/>
        <end position="194"/>
    </location>
</feature>